<dbReference type="InterPro" id="IPR008963">
    <property type="entry name" value="Purple_acid_Pase-like_N"/>
</dbReference>
<evidence type="ECO:0000259" key="3">
    <source>
        <dbReference type="Pfam" id="PF16656"/>
    </source>
</evidence>
<name>A0A1M7Q388_9BACT</name>
<dbReference type="Pfam" id="PF00149">
    <property type="entry name" value="Metallophos"/>
    <property type="match status" value="1"/>
</dbReference>
<accession>A0A1M7Q388</accession>
<dbReference type="PROSITE" id="PS51257">
    <property type="entry name" value="PROKAR_LIPOPROTEIN"/>
    <property type="match status" value="1"/>
</dbReference>
<dbReference type="Gene3D" id="2.60.40.380">
    <property type="entry name" value="Purple acid phosphatase-like, N-terminal"/>
    <property type="match status" value="1"/>
</dbReference>
<dbReference type="GO" id="GO:0003993">
    <property type="term" value="F:acid phosphatase activity"/>
    <property type="evidence" value="ECO:0007669"/>
    <property type="project" value="InterPro"/>
</dbReference>
<dbReference type="Gene3D" id="3.60.21.10">
    <property type="match status" value="1"/>
</dbReference>
<dbReference type="InterPro" id="IPR029052">
    <property type="entry name" value="Metallo-depent_PP-like"/>
</dbReference>
<dbReference type="RefSeq" id="WP_073096492.1">
    <property type="nucleotide sequence ID" value="NZ_FRCY01000013.1"/>
</dbReference>
<proteinExistence type="predicted"/>
<keyword evidence="1" id="KW-0732">Signal</keyword>
<sequence length="592" mass="67615">MKKTPYTFLWLALILLSCSTEESKNENLPSVSDTMDRLVSRLYSDWDKATLDTISHAFIEAYLEPTEKEALATQYWKIEVNVPVTVSLMRDKAQEVTPFWLESSGFERTDMEVKNEIYTYEVWQKNFDAGQINLGINGFGKHRPVYFLSLAAQNAGDELEIKPVYPQNQHTETFETGAFTYHDWDGLTITEVPDPLKGQQLLTTIRGRAREAHMVNAFRTTDFPTGKSPDQLVLTWSGDPRTTMDIQWRTDETVPEGQVKYWKSGSADTLTASAEKFLMEDRLLQNDRYMHRFTAKIESLEPATTYQYRVGHDDSGWSAVESFTTANATESAFSFTWFGDIHNSPIWGELVKKSEKQHPGAEFYFSSGDLVDTGLYRDDWDKLFGYAGGPLSRKPFLAVPGNHDSQDGLGAWMYEEMLSLPSDSPNPDMAGRTYAFNYQNALFLMIDATLSLDEQTAWLEDKLRETTATWKFAVFHFPPYNGVEPYLDIQEKWGPLFDKYHVDMVLGGHFHYYMRSKPIHNGAVKNSPAEGTIYWISIGTTGKNKDIAREPYAEVQFPGEHLYQYVSIDGNQMNAVTIDLEGNTRDQFTIHK</sequence>
<feature type="domain" description="Purple acid phosphatase N-terminal" evidence="3">
    <location>
        <begin position="229"/>
        <end position="325"/>
    </location>
</feature>
<dbReference type="GO" id="GO:0046872">
    <property type="term" value="F:metal ion binding"/>
    <property type="evidence" value="ECO:0007669"/>
    <property type="project" value="InterPro"/>
</dbReference>
<protein>
    <submittedName>
        <fullName evidence="4">Calcineurin-like phosphoesterase</fullName>
    </submittedName>
</protein>
<evidence type="ECO:0000256" key="1">
    <source>
        <dbReference type="ARBA" id="ARBA00022729"/>
    </source>
</evidence>
<dbReference type="InterPro" id="IPR015914">
    <property type="entry name" value="PAPs_N"/>
</dbReference>
<dbReference type="Proteomes" id="UP000184513">
    <property type="component" value="Unassembled WGS sequence"/>
</dbReference>
<dbReference type="SUPFAM" id="SSF49363">
    <property type="entry name" value="Purple acid phosphatase, N-terminal domain"/>
    <property type="match status" value="1"/>
</dbReference>
<evidence type="ECO:0000313" key="4">
    <source>
        <dbReference type="EMBL" id="SHN24686.1"/>
    </source>
</evidence>
<dbReference type="OrthoDB" id="9801383at2"/>
<organism evidence="4 5">
    <name type="scientific">Cyclobacterium lianum</name>
    <dbReference type="NCBI Taxonomy" id="388280"/>
    <lineage>
        <taxon>Bacteria</taxon>
        <taxon>Pseudomonadati</taxon>
        <taxon>Bacteroidota</taxon>
        <taxon>Cytophagia</taxon>
        <taxon>Cytophagales</taxon>
        <taxon>Cyclobacteriaceae</taxon>
        <taxon>Cyclobacterium</taxon>
    </lineage>
</organism>
<gene>
    <name evidence="4" type="ORF">SAMN04488057_11391</name>
</gene>
<feature type="domain" description="Calcineurin-like phosphoesterase" evidence="2">
    <location>
        <begin position="335"/>
        <end position="513"/>
    </location>
</feature>
<dbReference type="PANTHER" id="PTHR22953:SF153">
    <property type="entry name" value="PURPLE ACID PHOSPHATASE"/>
    <property type="match status" value="1"/>
</dbReference>
<dbReference type="InterPro" id="IPR004843">
    <property type="entry name" value="Calcineurin-like_PHP"/>
</dbReference>
<evidence type="ECO:0000259" key="2">
    <source>
        <dbReference type="Pfam" id="PF00149"/>
    </source>
</evidence>
<keyword evidence="5" id="KW-1185">Reference proteome</keyword>
<dbReference type="AlphaFoldDB" id="A0A1M7Q388"/>
<dbReference type="InterPro" id="IPR039331">
    <property type="entry name" value="PAPs-like"/>
</dbReference>
<dbReference type="PANTHER" id="PTHR22953">
    <property type="entry name" value="ACID PHOSPHATASE RELATED"/>
    <property type="match status" value="1"/>
</dbReference>
<dbReference type="Pfam" id="PF16656">
    <property type="entry name" value="Pur_ac_phosph_N"/>
    <property type="match status" value="1"/>
</dbReference>
<evidence type="ECO:0000313" key="5">
    <source>
        <dbReference type="Proteomes" id="UP000184513"/>
    </source>
</evidence>
<dbReference type="SUPFAM" id="SSF56300">
    <property type="entry name" value="Metallo-dependent phosphatases"/>
    <property type="match status" value="1"/>
</dbReference>
<reference evidence="4 5" key="1">
    <citation type="submission" date="2016-11" db="EMBL/GenBank/DDBJ databases">
        <authorList>
            <person name="Jaros S."/>
            <person name="Januszkiewicz K."/>
            <person name="Wedrychowicz H."/>
        </authorList>
    </citation>
    <scope>NUCLEOTIDE SEQUENCE [LARGE SCALE GENOMIC DNA]</scope>
    <source>
        <strain evidence="4 5">CGMCC 1.6102</strain>
    </source>
</reference>
<dbReference type="EMBL" id="FRCY01000013">
    <property type="protein sequence ID" value="SHN24686.1"/>
    <property type="molecule type" value="Genomic_DNA"/>
</dbReference>
<dbReference type="STRING" id="388280.SAMN04488057_11391"/>